<keyword evidence="2" id="KW-1185">Reference proteome</keyword>
<evidence type="ECO:0000313" key="2">
    <source>
        <dbReference type="Proteomes" id="UP001476798"/>
    </source>
</evidence>
<dbReference type="Proteomes" id="UP001476798">
    <property type="component" value="Unassembled WGS sequence"/>
</dbReference>
<comment type="caution">
    <text evidence="1">The sequence shown here is derived from an EMBL/GenBank/DDBJ whole genome shotgun (WGS) entry which is preliminary data.</text>
</comment>
<evidence type="ECO:0000313" key="1">
    <source>
        <dbReference type="EMBL" id="MEQ2165012.1"/>
    </source>
</evidence>
<dbReference type="EMBL" id="JAHRIO010020802">
    <property type="protein sequence ID" value="MEQ2165012.1"/>
    <property type="molecule type" value="Genomic_DNA"/>
</dbReference>
<reference evidence="1 2" key="1">
    <citation type="submission" date="2021-06" db="EMBL/GenBank/DDBJ databases">
        <authorList>
            <person name="Palmer J.M."/>
        </authorList>
    </citation>
    <scope>NUCLEOTIDE SEQUENCE [LARGE SCALE GENOMIC DNA]</scope>
    <source>
        <strain evidence="1 2">GA_2019</strain>
        <tissue evidence="1">Muscle</tissue>
    </source>
</reference>
<protein>
    <submittedName>
        <fullName evidence="1">Uncharacterized protein</fullName>
    </submittedName>
</protein>
<proteinExistence type="predicted"/>
<name>A0ABV0N422_9TELE</name>
<sequence length="112" mass="12872">MSQYDTQIKLISVLDDFGELAELPDFYCLEYNSSMMLEAECRRLNLVHEGHKVQCFSSSGALLNHFILQNQNSVYCHVRTLLCIIVIHIILEKNICEKTQHDALQSSNNNLL</sequence>
<accession>A0ABV0N422</accession>
<organism evidence="1 2">
    <name type="scientific">Goodea atripinnis</name>
    <dbReference type="NCBI Taxonomy" id="208336"/>
    <lineage>
        <taxon>Eukaryota</taxon>
        <taxon>Metazoa</taxon>
        <taxon>Chordata</taxon>
        <taxon>Craniata</taxon>
        <taxon>Vertebrata</taxon>
        <taxon>Euteleostomi</taxon>
        <taxon>Actinopterygii</taxon>
        <taxon>Neopterygii</taxon>
        <taxon>Teleostei</taxon>
        <taxon>Neoteleostei</taxon>
        <taxon>Acanthomorphata</taxon>
        <taxon>Ovalentaria</taxon>
        <taxon>Atherinomorphae</taxon>
        <taxon>Cyprinodontiformes</taxon>
        <taxon>Goodeidae</taxon>
        <taxon>Goodea</taxon>
    </lineage>
</organism>
<gene>
    <name evidence="1" type="ORF">GOODEAATRI_012575</name>
</gene>